<sequence>MHSQIVKAREAYFEKHPFDPNKNALLSHDEMGMPVGFLTLPDMGELSIVSMKFGYEFLAHVRTDDDVDSWLGAVMKAAGSPDLAGIMFAHAFRGISGLLAQLIDSDPGLAEVMRRVAAEGWEKEF</sequence>
<proteinExistence type="predicted"/>
<dbReference type="Proteomes" id="UP001359781">
    <property type="component" value="Unassembled WGS sequence"/>
</dbReference>
<organism evidence="1 2">
    <name type="scientific">Corynebacterium mastitidis</name>
    <dbReference type="NCBI Taxonomy" id="161890"/>
    <lineage>
        <taxon>Bacteria</taxon>
        <taxon>Bacillati</taxon>
        <taxon>Actinomycetota</taxon>
        <taxon>Actinomycetes</taxon>
        <taxon>Mycobacteriales</taxon>
        <taxon>Corynebacteriaceae</taxon>
        <taxon>Corynebacterium</taxon>
    </lineage>
</organism>
<evidence type="ECO:0000313" key="2">
    <source>
        <dbReference type="Proteomes" id="UP001359781"/>
    </source>
</evidence>
<dbReference type="EMBL" id="JBAHVJ010000013">
    <property type="protein sequence ID" value="MEJ4100884.1"/>
    <property type="molecule type" value="Genomic_DNA"/>
</dbReference>
<evidence type="ECO:0000313" key="1">
    <source>
        <dbReference type="EMBL" id="MEJ4100884.1"/>
    </source>
</evidence>
<gene>
    <name evidence="1" type="ORF">V5S96_11030</name>
</gene>
<protein>
    <submittedName>
        <fullName evidence="1">Uncharacterized protein</fullName>
    </submittedName>
</protein>
<name>A0ABU8P0T8_9CORY</name>
<reference evidence="1 2" key="1">
    <citation type="submission" date="2024-02" db="EMBL/GenBank/DDBJ databases">
        <title>Whole genome sequencing and characterization of Corynebacterium isolated from the ocular surface of dry eye disease sufferers.</title>
        <authorList>
            <person name="Naqvi M."/>
        </authorList>
    </citation>
    <scope>NUCLEOTIDE SEQUENCE [LARGE SCALE GENOMIC DNA]</scope>
    <source>
        <strain evidence="1 2">PCRF</strain>
    </source>
</reference>
<dbReference type="RefSeq" id="WP_337891017.1">
    <property type="nucleotide sequence ID" value="NZ_JBAHVI010000012.1"/>
</dbReference>
<accession>A0ABU8P0T8</accession>
<comment type="caution">
    <text evidence="1">The sequence shown here is derived from an EMBL/GenBank/DDBJ whole genome shotgun (WGS) entry which is preliminary data.</text>
</comment>
<keyword evidence="2" id="KW-1185">Reference proteome</keyword>